<accession>A0A9D4FMH8</accession>
<reference evidence="1" key="2">
    <citation type="submission" date="2020-11" db="EMBL/GenBank/DDBJ databases">
        <authorList>
            <person name="McCartney M.A."/>
            <person name="Auch B."/>
            <person name="Kono T."/>
            <person name="Mallez S."/>
            <person name="Becker A."/>
            <person name="Gohl D.M."/>
            <person name="Silverstein K.A.T."/>
            <person name="Koren S."/>
            <person name="Bechman K.B."/>
            <person name="Herman A."/>
            <person name="Abrahante J.E."/>
            <person name="Garbe J."/>
        </authorList>
    </citation>
    <scope>NUCLEOTIDE SEQUENCE</scope>
    <source>
        <strain evidence="1">Duluth1</strain>
        <tissue evidence="1">Whole animal</tissue>
    </source>
</reference>
<comment type="caution">
    <text evidence="1">The sequence shown here is derived from an EMBL/GenBank/DDBJ whole genome shotgun (WGS) entry which is preliminary data.</text>
</comment>
<dbReference type="AlphaFoldDB" id="A0A9D4FMH8"/>
<sequence>MYRRRILFHRGYSLTQIKTSAVYKCYAEDLQCERQQLDREVNRWKVRLSLMDEDKRPKTLLDALNAF</sequence>
<proteinExistence type="predicted"/>
<dbReference type="Proteomes" id="UP000828390">
    <property type="component" value="Unassembled WGS sequence"/>
</dbReference>
<gene>
    <name evidence="1" type="ORF">DPMN_152142</name>
</gene>
<name>A0A9D4FMH8_DREPO</name>
<evidence type="ECO:0000313" key="1">
    <source>
        <dbReference type="EMBL" id="KAH3798542.1"/>
    </source>
</evidence>
<dbReference type="EMBL" id="JAIWYP010000007">
    <property type="protein sequence ID" value="KAH3798542.1"/>
    <property type="molecule type" value="Genomic_DNA"/>
</dbReference>
<keyword evidence="2" id="KW-1185">Reference proteome</keyword>
<protein>
    <submittedName>
        <fullName evidence="1">Uncharacterized protein</fullName>
    </submittedName>
</protein>
<reference evidence="1" key="1">
    <citation type="journal article" date="2019" name="bioRxiv">
        <title>The Genome of the Zebra Mussel, Dreissena polymorpha: A Resource for Invasive Species Research.</title>
        <authorList>
            <person name="McCartney M.A."/>
            <person name="Auch B."/>
            <person name="Kono T."/>
            <person name="Mallez S."/>
            <person name="Zhang Y."/>
            <person name="Obille A."/>
            <person name="Becker A."/>
            <person name="Abrahante J.E."/>
            <person name="Garbe J."/>
            <person name="Badalamenti J.P."/>
            <person name="Herman A."/>
            <person name="Mangelson H."/>
            <person name="Liachko I."/>
            <person name="Sullivan S."/>
            <person name="Sone E.D."/>
            <person name="Koren S."/>
            <person name="Silverstein K.A.T."/>
            <person name="Beckman K.B."/>
            <person name="Gohl D.M."/>
        </authorList>
    </citation>
    <scope>NUCLEOTIDE SEQUENCE</scope>
    <source>
        <strain evidence="1">Duluth1</strain>
        <tissue evidence="1">Whole animal</tissue>
    </source>
</reference>
<evidence type="ECO:0000313" key="2">
    <source>
        <dbReference type="Proteomes" id="UP000828390"/>
    </source>
</evidence>
<organism evidence="1 2">
    <name type="scientific">Dreissena polymorpha</name>
    <name type="common">Zebra mussel</name>
    <name type="synonym">Mytilus polymorpha</name>
    <dbReference type="NCBI Taxonomy" id="45954"/>
    <lineage>
        <taxon>Eukaryota</taxon>
        <taxon>Metazoa</taxon>
        <taxon>Spiralia</taxon>
        <taxon>Lophotrochozoa</taxon>
        <taxon>Mollusca</taxon>
        <taxon>Bivalvia</taxon>
        <taxon>Autobranchia</taxon>
        <taxon>Heteroconchia</taxon>
        <taxon>Euheterodonta</taxon>
        <taxon>Imparidentia</taxon>
        <taxon>Neoheterodontei</taxon>
        <taxon>Myida</taxon>
        <taxon>Dreissenoidea</taxon>
        <taxon>Dreissenidae</taxon>
        <taxon>Dreissena</taxon>
    </lineage>
</organism>